<dbReference type="Proteomes" id="UP000296468">
    <property type="component" value="Chromosome"/>
</dbReference>
<dbReference type="KEGG" id="pvk:EPZ47_03150"/>
<name>A0A4P7PBJ8_9PSED</name>
<dbReference type="EMBL" id="CP035088">
    <property type="protein sequence ID" value="QBZ87746.1"/>
    <property type="molecule type" value="Genomic_DNA"/>
</dbReference>
<proteinExistence type="predicted"/>
<sequence length="241" mass="26701">MKDQYSVFINAGAVVLLANDMLEQERRDVLSSVLFAQLVANKKYPALSQPGEWYGAYREVLQNGWLQRAVAWDRFTLNASEKCNIIAWVEKQLEAHVDRTIVTDVTRLLNRVAQLSCTLPAIDLLREHVQGPRQPEPAKTTVERGYRVRLQVILAQPGPVLNSVCVDFEAGQVTSNPLGALFSTDQVLGNIQLRCFQANLSDALYAPLRDAIVKKLGGKATENIFDISDAVEHQVSGAVSL</sequence>
<protein>
    <submittedName>
        <fullName evidence="1">Uncharacterized protein</fullName>
    </submittedName>
</protein>
<reference evidence="1 2" key="1">
    <citation type="journal article" date="2019" name="Front. Microbiol.">
        <title>In silico and Genetic Analyses of Cyclic Lipopeptide Synthetic Gene Clusters in Pseudomonas sp. 11K1.</title>
        <authorList>
            <person name="Zhao H."/>
            <person name="Liu Y.P."/>
            <person name="Zhang L.Q."/>
        </authorList>
    </citation>
    <scope>NUCLEOTIDE SEQUENCE [LARGE SCALE GENOMIC DNA]</scope>
    <source>
        <strain evidence="1 2">11K1</strain>
    </source>
</reference>
<organism evidence="1 2">
    <name type="scientific">Pseudomonas viciae</name>
    <dbReference type="NCBI Taxonomy" id="2505979"/>
    <lineage>
        <taxon>Bacteria</taxon>
        <taxon>Pseudomonadati</taxon>
        <taxon>Pseudomonadota</taxon>
        <taxon>Gammaproteobacteria</taxon>
        <taxon>Pseudomonadales</taxon>
        <taxon>Pseudomonadaceae</taxon>
        <taxon>Pseudomonas</taxon>
    </lineage>
</organism>
<evidence type="ECO:0000313" key="2">
    <source>
        <dbReference type="Proteomes" id="UP000296468"/>
    </source>
</evidence>
<evidence type="ECO:0000313" key="1">
    <source>
        <dbReference type="EMBL" id="QBZ87746.1"/>
    </source>
</evidence>
<accession>A0A4P7PBJ8</accession>
<gene>
    <name evidence="1" type="ORF">EPZ47_03150</name>
</gene>
<dbReference type="AlphaFoldDB" id="A0A4P7PBJ8"/>
<dbReference type="OrthoDB" id="7025630at2"/>
<dbReference type="RefSeq" id="WP_135843492.1">
    <property type="nucleotide sequence ID" value="NZ_CP035088.1"/>
</dbReference>